<name>A0A9X3J484_9BACT</name>
<dbReference type="RefSeq" id="WP_343332498.1">
    <property type="nucleotide sequence ID" value="NZ_JAPOHD010000013.1"/>
</dbReference>
<dbReference type="Pfam" id="PF14253">
    <property type="entry name" value="AbiH"/>
    <property type="match status" value="1"/>
</dbReference>
<organism evidence="1 2">
    <name type="scientific">Draconibacterium aestuarii</name>
    <dbReference type="NCBI Taxonomy" id="2998507"/>
    <lineage>
        <taxon>Bacteria</taxon>
        <taxon>Pseudomonadati</taxon>
        <taxon>Bacteroidota</taxon>
        <taxon>Bacteroidia</taxon>
        <taxon>Marinilabiliales</taxon>
        <taxon>Prolixibacteraceae</taxon>
        <taxon>Draconibacterium</taxon>
    </lineage>
</organism>
<dbReference type="EMBL" id="JAPOHD010000013">
    <property type="protein sequence ID" value="MCY1720164.1"/>
    <property type="molecule type" value="Genomic_DNA"/>
</dbReference>
<protein>
    <submittedName>
        <fullName evidence="1">AbiH family protein</fullName>
    </submittedName>
</protein>
<reference evidence="1" key="1">
    <citation type="submission" date="2022-11" db="EMBL/GenBank/DDBJ databases">
        <title>Marilongibacter aestuarii gen. nov., sp. nov., isolated from tidal flat sediment.</title>
        <authorList>
            <person name="Jiayan W."/>
        </authorList>
    </citation>
    <scope>NUCLEOTIDE SEQUENCE</scope>
    <source>
        <strain evidence="1">Z1-6</strain>
    </source>
</reference>
<dbReference type="InterPro" id="IPR025935">
    <property type="entry name" value="AbiH"/>
</dbReference>
<evidence type="ECO:0000313" key="2">
    <source>
        <dbReference type="Proteomes" id="UP001145087"/>
    </source>
</evidence>
<gene>
    <name evidence="1" type="ORF">OU798_07410</name>
</gene>
<dbReference type="AlphaFoldDB" id="A0A9X3J484"/>
<comment type="caution">
    <text evidence="1">The sequence shown here is derived from an EMBL/GenBank/DDBJ whole genome shotgun (WGS) entry which is preliminary data.</text>
</comment>
<proteinExistence type="predicted"/>
<accession>A0A9X3J484</accession>
<evidence type="ECO:0000313" key="1">
    <source>
        <dbReference type="EMBL" id="MCY1720164.1"/>
    </source>
</evidence>
<keyword evidence="2" id="KW-1185">Reference proteome</keyword>
<dbReference type="Proteomes" id="UP001145087">
    <property type="component" value="Unassembled WGS sequence"/>
</dbReference>
<sequence>MTTTNKAYNRLVIVGNGFDLALGLNTTYSEFILHYLKAEAKKYIQDPNTTNKLFTFENSSHYRVRPDYFNSKKTIKDLHSDLVSFLKMDIKNYFFEKILTEYSNSRWVDIEQAYYDELKRAFLDTPEGYHSMVKATNECMDILAKGLQLFIIEQQNNRPPDYIERFYTLAEQICESLPENRRKNIKDHAGNNPPESILYLNFNYTNTVKKFVELFRGENEILEVRIIPIHGSVDSPTNPIIFGYGDDTGDEYKTFENQNNPDLLRMIKSFKYPKTSNYHNLLGYLEKDRFEVSILGHSCGLSDRTLLKSVFEHKNCVAIQSYYYKDWEEFFFKTIEISRHFSDKPLMRERLLSFDETAKIPQVIPTWHTLH</sequence>